<dbReference type="eggNOG" id="KOG3178">
    <property type="taxonomic scope" value="Eukaryota"/>
</dbReference>
<protein>
    <submittedName>
        <fullName evidence="5">O-methyltransferase FtmD</fullName>
    </submittedName>
</protein>
<dbReference type="InterPro" id="IPR001077">
    <property type="entry name" value="COMT_C"/>
</dbReference>
<dbReference type="PANTHER" id="PTHR43712:SF12">
    <property type="entry name" value="STERIGMATOCYSTIN 8-O-METHYLTRANSFERASE"/>
    <property type="match status" value="1"/>
</dbReference>
<name>A0A093UMY9_TALMA</name>
<dbReference type="Gene3D" id="1.10.10.10">
    <property type="entry name" value="Winged helix-like DNA-binding domain superfamily/Winged helix DNA-binding domain"/>
    <property type="match status" value="1"/>
</dbReference>
<keyword evidence="3" id="KW-0949">S-adenosyl-L-methionine</keyword>
<proteinExistence type="predicted"/>
<dbReference type="InterPro" id="IPR029063">
    <property type="entry name" value="SAM-dependent_MTases_sf"/>
</dbReference>
<feature type="domain" description="O-methyltransferase C-terminal" evidence="4">
    <location>
        <begin position="232"/>
        <end position="391"/>
    </location>
</feature>
<dbReference type="Gene3D" id="3.40.50.150">
    <property type="entry name" value="Vaccinia Virus protein VP39"/>
    <property type="match status" value="1"/>
</dbReference>
<accession>A0A093UMY9</accession>
<dbReference type="GO" id="GO:0008171">
    <property type="term" value="F:O-methyltransferase activity"/>
    <property type="evidence" value="ECO:0007669"/>
    <property type="project" value="InterPro"/>
</dbReference>
<keyword evidence="2 5" id="KW-0808">Transferase</keyword>
<dbReference type="InterPro" id="IPR036390">
    <property type="entry name" value="WH_DNA-bd_sf"/>
</dbReference>
<dbReference type="GO" id="GO:0032259">
    <property type="term" value="P:methylation"/>
    <property type="evidence" value="ECO:0007669"/>
    <property type="project" value="UniProtKB-KW"/>
</dbReference>
<dbReference type="InterPro" id="IPR036388">
    <property type="entry name" value="WH-like_DNA-bd_sf"/>
</dbReference>
<dbReference type="InterPro" id="IPR016461">
    <property type="entry name" value="COMT-like"/>
</dbReference>
<reference evidence="5" key="1">
    <citation type="journal article" date="2014" name="PLoS Genet.">
        <title>Signature Gene Expression Reveals Novel Clues to the Molecular Mechanisms of Dimorphic Transition in Penicillium marneffei.</title>
        <authorList>
            <person name="Yang E."/>
            <person name="Wang G."/>
            <person name="Cai J."/>
            <person name="Woo P.C."/>
            <person name="Lau S.K."/>
            <person name="Yuen K.-Y."/>
            <person name="Chow W.-N."/>
            <person name="Lin X."/>
        </authorList>
    </citation>
    <scope>NUCLEOTIDE SEQUENCE [LARGE SCALE GENOMIC DNA]</scope>
    <source>
        <strain evidence="5">PM1</strain>
    </source>
</reference>
<dbReference type="PANTHER" id="PTHR43712">
    <property type="entry name" value="PUTATIVE (AFU_ORTHOLOGUE AFUA_4G14580)-RELATED"/>
    <property type="match status" value="1"/>
</dbReference>
<organism evidence="5">
    <name type="scientific">Talaromyces marneffei PM1</name>
    <dbReference type="NCBI Taxonomy" id="1077442"/>
    <lineage>
        <taxon>Eukaryota</taxon>
        <taxon>Fungi</taxon>
        <taxon>Dikarya</taxon>
        <taxon>Ascomycota</taxon>
        <taxon>Pezizomycotina</taxon>
        <taxon>Eurotiomycetes</taxon>
        <taxon>Eurotiomycetidae</taxon>
        <taxon>Eurotiales</taxon>
        <taxon>Trichocomaceae</taxon>
        <taxon>Talaromyces</taxon>
        <taxon>Talaromyces sect. Talaromyces</taxon>
    </lineage>
</organism>
<dbReference type="Pfam" id="PF00891">
    <property type="entry name" value="Methyltransf_2"/>
    <property type="match status" value="1"/>
</dbReference>
<comment type="caution">
    <text evidence="5">The sequence shown here is derived from an EMBL/GenBank/DDBJ whole genome shotgun (WGS) entry which is preliminary data.</text>
</comment>
<dbReference type="SUPFAM" id="SSF46785">
    <property type="entry name" value="Winged helix' DNA-binding domain"/>
    <property type="match status" value="1"/>
</dbReference>
<gene>
    <name evidence="5" type="ORF">GQ26_0560400</name>
</gene>
<dbReference type="HOGENOM" id="CLU_005533_1_4_1"/>
<dbReference type="SUPFAM" id="SSF53335">
    <property type="entry name" value="S-adenosyl-L-methionine-dependent methyltransferases"/>
    <property type="match status" value="1"/>
</dbReference>
<evidence type="ECO:0000256" key="3">
    <source>
        <dbReference type="ARBA" id="ARBA00022691"/>
    </source>
</evidence>
<evidence type="ECO:0000256" key="1">
    <source>
        <dbReference type="ARBA" id="ARBA00022603"/>
    </source>
</evidence>
<dbReference type="PROSITE" id="PS51683">
    <property type="entry name" value="SAM_OMT_II"/>
    <property type="match status" value="1"/>
</dbReference>
<dbReference type="AlphaFoldDB" id="A0A093UMY9"/>
<evidence type="ECO:0000313" key="5">
    <source>
        <dbReference type="EMBL" id="KFX41657.1"/>
    </source>
</evidence>
<evidence type="ECO:0000259" key="4">
    <source>
        <dbReference type="Pfam" id="PF00891"/>
    </source>
</evidence>
<keyword evidence="1 5" id="KW-0489">Methyltransferase</keyword>
<sequence length="417" mass="46265">MASSQSRIAELATTVAHHTQRVDGYLAEKGLPYPSFEADGPVDLELPPEIEESRNIVLEASQELNDLLQGPRDLLFNHQHNQLAYLKLISRFDLANKVPLNGEIMFADLAAAVGIDRAALTSILRLGIAYRIFKESRPGVIAHSAASRQIAEDSRVASWVGANVDDMWPAAEKVVDALVKWPLAAEANQTGFSLANETDQSFYSELEKDPDRARRFGGAMSFFTTGDGYSLRHLIDGYDWGSISSGGTVIDLGGSHGDAAFALARKYPGLHFIVQELPQVVANSKEEEGLDAKFMVHDFFEEQPVHGADVYLFRWTLHNWPDKYCIKALRALIPALKPGARVLISDFVMPPPGVLPNILERKLRAMDVTMLEIGNARERDLDEWISLFGQADPRFIFKGMKQPPGSRLAILEIAWEK</sequence>
<evidence type="ECO:0000256" key="2">
    <source>
        <dbReference type="ARBA" id="ARBA00022679"/>
    </source>
</evidence>
<dbReference type="EMBL" id="JPOX01000056">
    <property type="protein sequence ID" value="KFX41657.1"/>
    <property type="molecule type" value="Genomic_DNA"/>
</dbReference>